<proteinExistence type="predicted"/>
<reference evidence="3 4" key="1">
    <citation type="submission" date="2022-01" db="EMBL/GenBank/DDBJ databases">
        <title>Whole genome-based taxonomy of the Shewanellaceae.</title>
        <authorList>
            <person name="Martin-Rodriguez A.J."/>
        </authorList>
    </citation>
    <scope>NUCLEOTIDE SEQUENCE [LARGE SCALE GENOMIC DNA]</scope>
    <source>
        <strain evidence="3 4">DSM 24955</strain>
    </source>
</reference>
<dbReference type="InterPro" id="IPR010502">
    <property type="entry name" value="Carb-bd_dom_fam9"/>
</dbReference>
<dbReference type="Proteomes" id="UP001202134">
    <property type="component" value="Unassembled WGS sequence"/>
</dbReference>
<comment type="caution">
    <text evidence="3">The sequence shown here is derived from an EMBL/GenBank/DDBJ whole genome shotgun (WGS) entry which is preliminary data.</text>
</comment>
<keyword evidence="1" id="KW-0812">Transmembrane</keyword>
<evidence type="ECO:0000256" key="1">
    <source>
        <dbReference type="SAM" id="Phobius"/>
    </source>
</evidence>
<keyword evidence="1" id="KW-0472">Membrane</keyword>
<evidence type="ECO:0000313" key="3">
    <source>
        <dbReference type="EMBL" id="MCL1044094.1"/>
    </source>
</evidence>
<dbReference type="Pfam" id="PF06452">
    <property type="entry name" value="CBM9_1"/>
    <property type="match status" value="1"/>
</dbReference>
<keyword evidence="1" id="KW-1133">Transmembrane helix</keyword>
<evidence type="ECO:0000313" key="4">
    <source>
        <dbReference type="Proteomes" id="UP001202134"/>
    </source>
</evidence>
<sequence length="297" mass="33696">MEWCSNRYRIPNKQNHDLTTASLGMFNRVKFNHSAVALALIISPFFSTLSVAAAELSTETLHQEHSHQIIEVNRANSDITLDGIPSESDWQQAKWHPIDQMIIGPAISADDFSGQYKLLWREDKLFLLAEIIDDVLFDQTADPTVLYWDDDTVEVFLDEDASGGEHQFNHNAFAYHVALDRQVADFSTLKQAMTFNEHIETVWTRDPINPKKIYWEMAIHIFPDSYDDSLDAFAHNQVSPITLTAGKVMGLMLAYCDNDGSKQRENFIGSHPIKAVDGDMNRGYKSADVFGKIKLIK</sequence>
<dbReference type="RefSeq" id="WP_248954565.1">
    <property type="nucleotide sequence ID" value="NZ_JAKIKU010000001.1"/>
</dbReference>
<name>A0ABT0KK32_9GAMM</name>
<dbReference type="SUPFAM" id="SSF49344">
    <property type="entry name" value="CBD9-like"/>
    <property type="match status" value="1"/>
</dbReference>
<dbReference type="CDD" id="cd00241">
    <property type="entry name" value="DOMON_like"/>
    <property type="match status" value="1"/>
</dbReference>
<gene>
    <name evidence="3" type="ORF">L2737_01950</name>
</gene>
<feature type="transmembrane region" description="Helical" evidence="1">
    <location>
        <begin position="35"/>
        <end position="54"/>
    </location>
</feature>
<dbReference type="EMBL" id="JAKIKU010000001">
    <property type="protein sequence ID" value="MCL1044094.1"/>
    <property type="molecule type" value="Genomic_DNA"/>
</dbReference>
<accession>A0ABT0KK32</accession>
<organism evidence="3 4">
    <name type="scientific">Shewanella electrodiphila</name>
    <dbReference type="NCBI Taxonomy" id="934143"/>
    <lineage>
        <taxon>Bacteria</taxon>
        <taxon>Pseudomonadati</taxon>
        <taxon>Pseudomonadota</taxon>
        <taxon>Gammaproteobacteria</taxon>
        <taxon>Alteromonadales</taxon>
        <taxon>Shewanellaceae</taxon>
        <taxon>Shewanella</taxon>
    </lineage>
</organism>
<protein>
    <submittedName>
        <fullName evidence="3">CBM9 family sugar-binding protein</fullName>
    </submittedName>
</protein>
<keyword evidence="4" id="KW-1185">Reference proteome</keyword>
<evidence type="ECO:0000259" key="2">
    <source>
        <dbReference type="Pfam" id="PF06452"/>
    </source>
</evidence>
<dbReference type="Gene3D" id="2.60.40.1190">
    <property type="match status" value="1"/>
</dbReference>
<feature type="domain" description="Carbohydrate-binding" evidence="2">
    <location>
        <begin position="85"/>
        <end position="296"/>
    </location>
</feature>